<dbReference type="OrthoDB" id="6394136at2"/>
<dbReference type="RefSeq" id="WP_138949717.1">
    <property type="nucleotide sequence ID" value="NZ_CP040749.1"/>
</dbReference>
<feature type="compositionally biased region" description="Acidic residues" evidence="1">
    <location>
        <begin position="155"/>
        <end position="178"/>
    </location>
</feature>
<dbReference type="EMBL" id="CP040749">
    <property type="protein sequence ID" value="QCX38833.1"/>
    <property type="molecule type" value="Genomic_DNA"/>
</dbReference>
<evidence type="ECO:0000256" key="1">
    <source>
        <dbReference type="SAM" id="MobiDB-lite"/>
    </source>
</evidence>
<dbReference type="Proteomes" id="UP000306229">
    <property type="component" value="Chromosome"/>
</dbReference>
<feature type="region of interest" description="Disordered" evidence="1">
    <location>
        <begin position="152"/>
        <end position="178"/>
    </location>
</feature>
<gene>
    <name evidence="2" type="ORF">FF125_10450</name>
</gene>
<reference evidence="2 3" key="1">
    <citation type="submission" date="2019-05" db="EMBL/GenBank/DDBJ databases">
        <title>Algicella ahnfeltiae gen. nov., sp. nov., a novel marine bacterium of the family Flavobacteriaceae isolated from a red alga.</title>
        <authorList>
            <person name="Nedashkovskaya O.I."/>
            <person name="Kukhlevskiy A.D."/>
            <person name="Kim S.-G."/>
            <person name="Zhukova N.V."/>
            <person name="Mikhailov V.V."/>
        </authorList>
    </citation>
    <scope>NUCLEOTIDE SEQUENCE [LARGE SCALE GENOMIC DNA]</scope>
    <source>
        <strain evidence="2 3">10Alg115</strain>
    </source>
</reference>
<protein>
    <submittedName>
        <fullName evidence="2">Uncharacterized protein</fullName>
    </submittedName>
</protein>
<keyword evidence="3" id="KW-1185">Reference proteome</keyword>
<evidence type="ECO:0000313" key="2">
    <source>
        <dbReference type="EMBL" id="QCX38833.1"/>
    </source>
</evidence>
<dbReference type="KEGG" id="fbe:FF125_10450"/>
<proteinExistence type="predicted"/>
<name>A0A5B7TUB8_9FLAO</name>
<evidence type="ECO:0000313" key="3">
    <source>
        <dbReference type="Proteomes" id="UP000306229"/>
    </source>
</evidence>
<organism evidence="2 3">
    <name type="scientific">Aureibaculum algae</name>
    <dbReference type="NCBI Taxonomy" id="2584122"/>
    <lineage>
        <taxon>Bacteria</taxon>
        <taxon>Pseudomonadati</taxon>
        <taxon>Bacteroidota</taxon>
        <taxon>Flavobacteriia</taxon>
        <taxon>Flavobacteriales</taxon>
        <taxon>Flavobacteriaceae</taxon>
        <taxon>Aureibaculum</taxon>
    </lineage>
</organism>
<sequence length="225" mass="24872">MKQLKLITTGLKYLMFVPLLMFINCDNSEEMNQSDKNMVQGDANVLRLMVAAVSGGSDATITKSSTTYTTSDSQCTMFQYPISFLLNVEDPQEKVINSDEELTTFINSLTSLNYVGFYFPITLTDYEGNKTQLDNLDDLEGTLELAVEVCSGADDNSDSDSDNSSDTDTDVNQDDNDGSDNGYTWCDKNQKKVSVCHNGNNICISVNALYQHLSQHSDCYLGPCD</sequence>
<dbReference type="AlphaFoldDB" id="A0A5B7TUB8"/>
<accession>A0A5B7TUB8</accession>